<accession>A0ABR0HNN7</accession>
<sequence>MAKYQPAKLEEADTSTQVDGSLHRQLNTSKVSGEKATPASKEVKGVVYPKRRRSIRQSAMTVSTSMFVPAVCGYQ</sequence>
<gene>
    <name evidence="2" type="ORF">QC763_0032920</name>
</gene>
<organism evidence="2 3">
    <name type="scientific">Podospora pseudopauciseta</name>
    <dbReference type="NCBI Taxonomy" id="2093780"/>
    <lineage>
        <taxon>Eukaryota</taxon>
        <taxon>Fungi</taxon>
        <taxon>Dikarya</taxon>
        <taxon>Ascomycota</taxon>
        <taxon>Pezizomycotina</taxon>
        <taxon>Sordariomycetes</taxon>
        <taxon>Sordariomycetidae</taxon>
        <taxon>Sordariales</taxon>
        <taxon>Podosporaceae</taxon>
        <taxon>Podospora</taxon>
    </lineage>
</organism>
<feature type="compositionally biased region" description="Polar residues" evidence="1">
    <location>
        <begin position="14"/>
        <end position="31"/>
    </location>
</feature>
<keyword evidence="3" id="KW-1185">Reference proteome</keyword>
<dbReference type="EMBL" id="JAFFHB010000002">
    <property type="protein sequence ID" value="KAK4669476.1"/>
    <property type="molecule type" value="Genomic_DNA"/>
</dbReference>
<feature type="region of interest" description="Disordered" evidence="1">
    <location>
        <begin position="1"/>
        <end position="45"/>
    </location>
</feature>
<evidence type="ECO:0000313" key="3">
    <source>
        <dbReference type="Proteomes" id="UP001326199"/>
    </source>
</evidence>
<proteinExistence type="predicted"/>
<name>A0ABR0HNN7_9PEZI</name>
<protein>
    <submittedName>
        <fullName evidence="2">Uncharacterized protein</fullName>
    </submittedName>
</protein>
<evidence type="ECO:0000313" key="2">
    <source>
        <dbReference type="EMBL" id="KAK4669476.1"/>
    </source>
</evidence>
<comment type="caution">
    <text evidence="2">The sequence shown here is derived from an EMBL/GenBank/DDBJ whole genome shotgun (WGS) entry which is preliminary data.</text>
</comment>
<evidence type="ECO:0000256" key="1">
    <source>
        <dbReference type="SAM" id="MobiDB-lite"/>
    </source>
</evidence>
<dbReference type="Proteomes" id="UP001326199">
    <property type="component" value="Unassembled WGS sequence"/>
</dbReference>
<dbReference type="GeneID" id="87925522"/>
<reference evidence="2 3" key="1">
    <citation type="journal article" date="2023" name="bioRxiv">
        <title>High-quality genome assemblies of four members of thePodospora anserinaspecies complex.</title>
        <authorList>
            <person name="Ament-Velasquez S.L."/>
            <person name="Vogan A.A."/>
            <person name="Wallerman O."/>
            <person name="Hartmann F."/>
            <person name="Gautier V."/>
            <person name="Silar P."/>
            <person name="Giraud T."/>
            <person name="Johannesson H."/>
        </authorList>
    </citation>
    <scope>NUCLEOTIDE SEQUENCE [LARGE SCALE GENOMIC DNA]</scope>
    <source>
        <strain evidence="2 3">CBS 411.78</strain>
    </source>
</reference>
<dbReference type="RefSeq" id="XP_062768146.1">
    <property type="nucleotide sequence ID" value="XM_062905533.1"/>
</dbReference>